<keyword evidence="2 6" id="KW-0863">Zinc-finger</keyword>
<evidence type="ECO:0000256" key="2">
    <source>
        <dbReference type="ARBA" id="ARBA00022771"/>
    </source>
</evidence>
<comment type="caution">
    <text evidence="11">The sequence shown here is derived from an EMBL/GenBank/DDBJ whole genome shotgun (WGS) entry which is preliminary data.</text>
</comment>
<evidence type="ECO:0000259" key="8">
    <source>
        <dbReference type="PROSITE" id="PS50014"/>
    </source>
</evidence>
<dbReference type="InterPro" id="IPR044075">
    <property type="entry name" value="PRKCBP1_PHD"/>
</dbReference>
<keyword evidence="12" id="KW-1185">Reference proteome</keyword>
<feature type="region of interest" description="Disordered" evidence="7">
    <location>
        <begin position="471"/>
        <end position="523"/>
    </location>
</feature>
<protein>
    <recommendedName>
        <fullName evidence="13">Protein kinase C-binding protein 1</fullName>
    </recommendedName>
</protein>
<proteinExistence type="predicted"/>
<dbReference type="SUPFAM" id="SSF63748">
    <property type="entry name" value="Tudor/PWWP/MBT"/>
    <property type="match status" value="1"/>
</dbReference>
<evidence type="ECO:0000313" key="11">
    <source>
        <dbReference type="EMBL" id="KAJ8939927.1"/>
    </source>
</evidence>
<dbReference type="PROSITE" id="PS50812">
    <property type="entry name" value="PWWP"/>
    <property type="match status" value="1"/>
</dbReference>
<keyword evidence="4 5" id="KW-0103">Bromodomain</keyword>
<dbReference type="GO" id="GO:0005634">
    <property type="term" value="C:nucleus"/>
    <property type="evidence" value="ECO:0007669"/>
    <property type="project" value="TreeGrafter"/>
</dbReference>
<evidence type="ECO:0000313" key="12">
    <source>
        <dbReference type="Proteomes" id="UP001162162"/>
    </source>
</evidence>
<dbReference type="SMART" id="SM00297">
    <property type="entry name" value="BROMO"/>
    <property type="match status" value="1"/>
</dbReference>
<feature type="compositionally biased region" description="Basic and acidic residues" evidence="7">
    <location>
        <begin position="472"/>
        <end position="487"/>
    </location>
</feature>
<dbReference type="InterPro" id="IPR019786">
    <property type="entry name" value="Zinc_finger_PHD-type_CS"/>
</dbReference>
<dbReference type="Pfam" id="PF00855">
    <property type="entry name" value="PWWP"/>
    <property type="match status" value="1"/>
</dbReference>
<evidence type="ECO:0000256" key="5">
    <source>
        <dbReference type="PROSITE-ProRule" id="PRU00035"/>
    </source>
</evidence>
<evidence type="ECO:0000256" key="3">
    <source>
        <dbReference type="ARBA" id="ARBA00022833"/>
    </source>
</evidence>
<evidence type="ECO:0000259" key="10">
    <source>
        <dbReference type="PROSITE" id="PS50812"/>
    </source>
</evidence>
<reference evidence="11" key="1">
    <citation type="journal article" date="2023" name="Insect Mol. Biol.">
        <title>Genome sequencing provides insights into the evolution of gene families encoding plant cell wall-degrading enzymes in longhorned beetles.</title>
        <authorList>
            <person name="Shin N.R."/>
            <person name="Okamura Y."/>
            <person name="Kirsch R."/>
            <person name="Pauchet Y."/>
        </authorList>
    </citation>
    <scope>NUCLEOTIDE SEQUENCE</scope>
    <source>
        <strain evidence="11">AMC_N1</strain>
    </source>
</reference>
<dbReference type="Pfam" id="PF00439">
    <property type="entry name" value="Bromodomain"/>
    <property type="match status" value="1"/>
</dbReference>
<dbReference type="SMART" id="SM00293">
    <property type="entry name" value="PWWP"/>
    <property type="match status" value="1"/>
</dbReference>
<dbReference type="InterPro" id="IPR036427">
    <property type="entry name" value="Bromodomain-like_sf"/>
</dbReference>
<dbReference type="Gene3D" id="1.20.920.10">
    <property type="entry name" value="Bromodomain-like"/>
    <property type="match status" value="1"/>
</dbReference>
<evidence type="ECO:0000256" key="1">
    <source>
        <dbReference type="ARBA" id="ARBA00022723"/>
    </source>
</evidence>
<dbReference type="Gene3D" id="3.30.40.10">
    <property type="entry name" value="Zinc/RING finger domain, C3HC4 (zinc finger)"/>
    <property type="match status" value="1"/>
</dbReference>
<accession>A0AAV8XM16</accession>
<dbReference type="PROSITE" id="PS01359">
    <property type="entry name" value="ZF_PHD_1"/>
    <property type="match status" value="1"/>
</dbReference>
<dbReference type="GO" id="GO:0005737">
    <property type="term" value="C:cytoplasm"/>
    <property type="evidence" value="ECO:0007669"/>
    <property type="project" value="TreeGrafter"/>
</dbReference>
<feature type="region of interest" description="Disordered" evidence="7">
    <location>
        <begin position="123"/>
        <end position="153"/>
    </location>
</feature>
<feature type="domain" description="Bromo" evidence="8">
    <location>
        <begin position="244"/>
        <end position="309"/>
    </location>
</feature>
<keyword evidence="3" id="KW-0862">Zinc</keyword>
<dbReference type="Gene3D" id="2.30.30.140">
    <property type="match status" value="1"/>
</dbReference>
<evidence type="ECO:0000256" key="7">
    <source>
        <dbReference type="SAM" id="MobiDB-lite"/>
    </source>
</evidence>
<dbReference type="PROSITE" id="PS50014">
    <property type="entry name" value="BROMODOMAIN_2"/>
    <property type="match status" value="1"/>
</dbReference>
<dbReference type="InterPro" id="IPR013083">
    <property type="entry name" value="Znf_RING/FYVE/PHD"/>
</dbReference>
<dbReference type="GO" id="GO:0003714">
    <property type="term" value="F:transcription corepressor activity"/>
    <property type="evidence" value="ECO:0007669"/>
    <property type="project" value="TreeGrafter"/>
</dbReference>
<feature type="domain" description="PWWP" evidence="10">
    <location>
        <begin position="351"/>
        <end position="402"/>
    </location>
</feature>
<dbReference type="EMBL" id="JAPWTK010000458">
    <property type="protein sequence ID" value="KAJ8939927.1"/>
    <property type="molecule type" value="Genomic_DNA"/>
</dbReference>
<dbReference type="PANTHER" id="PTHR46453:SF5">
    <property type="entry name" value="PROTEIN KINASE C-BINDING PROTEIN 1 ISOFORM X1"/>
    <property type="match status" value="1"/>
</dbReference>
<gene>
    <name evidence="11" type="ORF">NQ318_007855</name>
</gene>
<dbReference type="CDD" id="cd20160">
    <property type="entry name" value="PWWP_PRKCBP1"/>
    <property type="match status" value="1"/>
</dbReference>
<evidence type="ECO:0000256" key="4">
    <source>
        <dbReference type="ARBA" id="ARBA00023117"/>
    </source>
</evidence>
<dbReference type="InterPro" id="IPR011011">
    <property type="entry name" value="Znf_FYVE_PHD"/>
</dbReference>
<dbReference type="InterPro" id="IPR019787">
    <property type="entry name" value="Znf_PHD-finger"/>
</dbReference>
<dbReference type="InterPro" id="IPR000313">
    <property type="entry name" value="PWWP_dom"/>
</dbReference>
<sequence>MSENLVINNRDITMDLEPKPNQSVAINKTVLQDIIGSVNQPEDLSEPSDINSNQAIAERTNEDDNTEQTNSKTSRELKLLLALSKEANLDTNISHKRKNVRRYPVTAESELELDIHDNQIKNVAENSTKTPKRKRDGLSEVNAGGATEEAAKRNRKSLSNEIIMFKANKDMFCWRCHREGVNIACETCPRSYHQKCLKQTIHDVDHWPCPECVAILKAESTQTRSEAMKGMTLEHLCSLLKFASEPFLHPVSDSEFPSYKKYIVQPMDLTKLEKNIKENLYGSTQAFEADAKWLLHNSIIFNSYQSKLTTAAKNIVKICKQEMAEIENCPSCYLNANTKKATWFVEVCPKPHLLVWAKLKGFPYWPAKAMCTNSSGMVDVRFFGAHDRAWVHYKECYLFSEKDPNTFKQKRYDIEKCVEELNVYIQNLRKVYGEFRYAPYRTMIEPHNEFKQLQIFLPKYRLNMPLKKRVSTKAETKMMPEEKKETNIKIPSSNKESVAKIAPEEKLNKSQNGLASGFRKLTR</sequence>
<evidence type="ECO:0000256" key="6">
    <source>
        <dbReference type="PROSITE-ProRule" id="PRU00146"/>
    </source>
</evidence>
<dbReference type="PRINTS" id="PR00503">
    <property type="entry name" value="BROMODOMAIN"/>
</dbReference>
<organism evidence="11 12">
    <name type="scientific">Aromia moschata</name>
    <dbReference type="NCBI Taxonomy" id="1265417"/>
    <lineage>
        <taxon>Eukaryota</taxon>
        <taxon>Metazoa</taxon>
        <taxon>Ecdysozoa</taxon>
        <taxon>Arthropoda</taxon>
        <taxon>Hexapoda</taxon>
        <taxon>Insecta</taxon>
        <taxon>Pterygota</taxon>
        <taxon>Neoptera</taxon>
        <taxon>Endopterygota</taxon>
        <taxon>Coleoptera</taxon>
        <taxon>Polyphaga</taxon>
        <taxon>Cucujiformia</taxon>
        <taxon>Chrysomeloidea</taxon>
        <taxon>Cerambycidae</taxon>
        <taxon>Cerambycinae</taxon>
        <taxon>Callichromatini</taxon>
        <taxon>Aromia</taxon>
    </lineage>
</organism>
<dbReference type="PROSITE" id="PS50016">
    <property type="entry name" value="ZF_PHD_2"/>
    <property type="match status" value="1"/>
</dbReference>
<dbReference type="SUPFAM" id="SSF47370">
    <property type="entry name" value="Bromodomain"/>
    <property type="match status" value="1"/>
</dbReference>
<dbReference type="AlphaFoldDB" id="A0AAV8XM16"/>
<evidence type="ECO:0008006" key="13">
    <source>
        <dbReference type="Google" id="ProtNLM"/>
    </source>
</evidence>
<dbReference type="SMART" id="SM00249">
    <property type="entry name" value="PHD"/>
    <property type="match status" value="1"/>
</dbReference>
<evidence type="ECO:0000259" key="9">
    <source>
        <dbReference type="PROSITE" id="PS50016"/>
    </source>
</evidence>
<dbReference type="CDD" id="cd15538">
    <property type="entry name" value="PHD_PRKCBP1"/>
    <property type="match status" value="1"/>
</dbReference>
<feature type="domain" description="PHD-type" evidence="9">
    <location>
        <begin position="170"/>
        <end position="215"/>
    </location>
</feature>
<keyword evidence="1" id="KW-0479">Metal-binding</keyword>
<dbReference type="PANTHER" id="PTHR46453">
    <property type="entry name" value="PROTEIN KINASE C-BINDING PROTEIN 1"/>
    <property type="match status" value="1"/>
</dbReference>
<dbReference type="GO" id="GO:0008270">
    <property type="term" value="F:zinc ion binding"/>
    <property type="evidence" value="ECO:0007669"/>
    <property type="project" value="UniProtKB-KW"/>
</dbReference>
<dbReference type="Proteomes" id="UP001162162">
    <property type="component" value="Unassembled WGS sequence"/>
</dbReference>
<dbReference type="InterPro" id="IPR001965">
    <property type="entry name" value="Znf_PHD"/>
</dbReference>
<dbReference type="SUPFAM" id="SSF57903">
    <property type="entry name" value="FYVE/PHD zinc finger"/>
    <property type="match status" value="1"/>
</dbReference>
<dbReference type="InterPro" id="IPR001487">
    <property type="entry name" value="Bromodomain"/>
</dbReference>
<name>A0AAV8XM16_9CUCU</name>